<name>I0IME1_LEPFC</name>
<dbReference type="Pfam" id="PF00990">
    <property type="entry name" value="GGDEF"/>
    <property type="match status" value="1"/>
</dbReference>
<dbReference type="CDD" id="cd01949">
    <property type="entry name" value="GGDEF"/>
    <property type="match status" value="1"/>
</dbReference>
<gene>
    <name evidence="5" type="ordered locus">LFE_0725</name>
</gene>
<dbReference type="InterPro" id="IPR043128">
    <property type="entry name" value="Rev_trsase/Diguanyl_cyclase"/>
</dbReference>
<evidence type="ECO:0000256" key="2">
    <source>
        <dbReference type="ARBA" id="ARBA00034247"/>
    </source>
</evidence>
<proteinExistence type="predicted"/>
<sequence length="465" mass="52621">MPSDTQKMMKAPFSLLIVRPSRKNQREWIQTVQTLIQNSDSRFNISAFIDPDPSEDFCLIANYERIPFGKSWAEIKTHNETHVVLYEEDRHYGGVPEHLPIFPFDFIELLRQEFDAKFSLLSVLTRLQTFIQTITRLGSTEISFAQMISDSTRNFLNARGIIYLKSNFQSKTLRIEAKSIEGNLLISGEHGLPPPQFLREPYYINHPTTPHASESAPPEFRSFIQGSPFYLLPIDYHASAPKHFLLVIPDLIEPNGLKASVELKNAIELCFPLLETSFSLHKNHLALKKRAEFDTMTGTYNRASIEELLSNAIAQTKLQGSSLSILMVDLDHFKKVNDKFGHLAGDEVLIEMTRSISEVLRSEDRIGRYGGEEFLVILPGATIHTAKIIAERILAKVQKLKFVKYPDIRLTVSIGIASYPEHAPHILGLLSLADQMLYNSKYSGRNRASAPKDRLDPSGTESVPK</sequence>
<dbReference type="InterPro" id="IPR029787">
    <property type="entry name" value="Nucleotide_cyclase"/>
</dbReference>
<evidence type="ECO:0000259" key="4">
    <source>
        <dbReference type="PROSITE" id="PS50887"/>
    </source>
</evidence>
<comment type="catalytic activity">
    <reaction evidence="2">
        <text>2 GTP = 3',3'-c-di-GMP + 2 diphosphate</text>
        <dbReference type="Rhea" id="RHEA:24898"/>
        <dbReference type="ChEBI" id="CHEBI:33019"/>
        <dbReference type="ChEBI" id="CHEBI:37565"/>
        <dbReference type="ChEBI" id="CHEBI:58805"/>
        <dbReference type="EC" id="2.7.7.65"/>
    </reaction>
</comment>
<dbReference type="eggNOG" id="COG3706">
    <property type="taxonomic scope" value="Bacteria"/>
</dbReference>
<dbReference type="PATRIC" id="fig|1162668.3.peg.843"/>
<accession>I0IME1</accession>
<dbReference type="EC" id="2.7.7.65" evidence="1"/>
<dbReference type="FunFam" id="3.30.70.270:FF:000001">
    <property type="entry name" value="Diguanylate cyclase domain protein"/>
    <property type="match status" value="1"/>
</dbReference>
<dbReference type="OrthoDB" id="9759607at2"/>
<dbReference type="SUPFAM" id="SSF55073">
    <property type="entry name" value="Nucleotide cyclase"/>
    <property type="match status" value="1"/>
</dbReference>
<feature type="domain" description="GGDEF" evidence="4">
    <location>
        <begin position="321"/>
        <end position="453"/>
    </location>
</feature>
<dbReference type="PANTHER" id="PTHR45138">
    <property type="entry name" value="REGULATORY COMPONENTS OF SENSORY TRANSDUCTION SYSTEM"/>
    <property type="match status" value="1"/>
</dbReference>
<dbReference type="KEGG" id="lfc:LFE_0725"/>
<feature type="region of interest" description="Disordered" evidence="3">
    <location>
        <begin position="444"/>
        <end position="465"/>
    </location>
</feature>
<evidence type="ECO:0000313" key="5">
    <source>
        <dbReference type="EMBL" id="BAM06440.1"/>
    </source>
</evidence>
<evidence type="ECO:0000256" key="1">
    <source>
        <dbReference type="ARBA" id="ARBA00012528"/>
    </source>
</evidence>
<dbReference type="AlphaFoldDB" id="I0IME1"/>
<dbReference type="STRING" id="1162668.LFE_0725"/>
<dbReference type="EMBL" id="AP012342">
    <property type="protein sequence ID" value="BAM06440.1"/>
    <property type="molecule type" value="Genomic_DNA"/>
</dbReference>
<dbReference type="RefSeq" id="WP_014448932.1">
    <property type="nucleotide sequence ID" value="NC_017094.1"/>
</dbReference>
<dbReference type="GO" id="GO:0043709">
    <property type="term" value="P:cell adhesion involved in single-species biofilm formation"/>
    <property type="evidence" value="ECO:0007669"/>
    <property type="project" value="TreeGrafter"/>
</dbReference>
<dbReference type="SMART" id="SM00267">
    <property type="entry name" value="GGDEF"/>
    <property type="match status" value="1"/>
</dbReference>
<dbReference type="GO" id="GO:1902201">
    <property type="term" value="P:negative regulation of bacterial-type flagellum-dependent cell motility"/>
    <property type="evidence" value="ECO:0007669"/>
    <property type="project" value="TreeGrafter"/>
</dbReference>
<keyword evidence="6" id="KW-1185">Reference proteome</keyword>
<protein>
    <recommendedName>
        <fullName evidence="1">diguanylate cyclase</fullName>
        <ecNumber evidence="1">2.7.7.65</ecNumber>
    </recommendedName>
</protein>
<evidence type="ECO:0000256" key="3">
    <source>
        <dbReference type="SAM" id="MobiDB-lite"/>
    </source>
</evidence>
<dbReference type="InterPro" id="IPR000160">
    <property type="entry name" value="GGDEF_dom"/>
</dbReference>
<dbReference type="PROSITE" id="PS50887">
    <property type="entry name" value="GGDEF"/>
    <property type="match status" value="1"/>
</dbReference>
<dbReference type="GO" id="GO:0052621">
    <property type="term" value="F:diguanylate cyclase activity"/>
    <property type="evidence" value="ECO:0007669"/>
    <property type="project" value="UniProtKB-EC"/>
</dbReference>
<reference evidence="5 6" key="1">
    <citation type="journal article" date="2012" name="J. Bacteriol.">
        <title>Complete Genome Sequence of Leptospirillum ferrooxidans Strain C2-3, Isolated from a Fresh Volcanic Ash Deposit on the Island of Miyake, Japan.</title>
        <authorList>
            <person name="Fujimura R."/>
            <person name="Sato Y."/>
            <person name="Nishizawa T."/>
            <person name="Oshima K."/>
            <person name="Kim S.-W."/>
            <person name="Hattori M."/>
            <person name="Kamijo T."/>
            <person name="Ohta H."/>
        </authorList>
    </citation>
    <scope>NUCLEOTIDE SEQUENCE [LARGE SCALE GENOMIC DNA]</scope>
    <source>
        <strain evidence="5 6">C2-3</strain>
    </source>
</reference>
<dbReference type="PANTHER" id="PTHR45138:SF9">
    <property type="entry name" value="DIGUANYLATE CYCLASE DGCM-RELATED"/>
    <property type="match status" value="1"/>
</dbReference>
<dbReference type="Proteomes" id="UP000007382">
    <property type="component" value="Chromosome"/>
</dbReference>
<dbReference type="InterPro" id="IPR050469">
    <property type="entry name" value="Diguanylate_Cyclase"/>
</dbReference>
<dbReference type="Gene3D" id="3.30.70.270">
    <property type="match status" value="1"/>
</dbReference>
<dbReference type="HOGENOM" id="CLU_587665_0_0_0"/>
<dbReference type="GO" id="GO:0005886">
    <property type="term" value="C:plasma membrane"/>
    <property type="evidence" value="ECO:0007669"/>
    <property type="project" value="TreeGrafter"/>
</dbReference>
<dbReference type="NCBIfam" id="TIGR00254">
    <property type="entry name" value="GGDEF"/>
    <property type="match status" value="1"/>
</dbReference>
<reference evidence="6" key="2">
    <citation type="submission" date="2012-03" db="EMBL/GenBank/DDBJ databases">
        <title>The complete genome sequence of the pioneer microbe on fresh volcanic deposit, Leptospirillum ferrooxidans strain C2-3.</title>
        <authorList>
            <person name="Fujimura R."/>
            <person name="Sato Y."/>
            <person name="Nishizawa T."/>
            <person name="Nanba K."/>
            <person name="Oshima K."/>
            <person name="Hattori M."/>
            <person name="Kamijo T."/>
            <person name="Ohta H."/>
        </authorList>
    </citation>
    <scope>NUCLEOTIDE SEQUENCE [LARGE SCALE GENOMIC DNA]</scope>
    <source>
        <strain evidence="6">C2-3</strain>
    </source>
</reference>
<evidence type="ECO:0000313" key="6">
    <source>
        <dbReference type="Proteomes" id="UP000007382"/>
    </source>
</evidence>
<organism evidence="5 6">
    <name type="scientific">Leptospirillum ferrooxidans (strain C2-3)</name>
    <dbReference type="NCBI Taxonomy" id="1162668"/>
    <lineage>
        <taxon>Bacteria</taxon>
        <taxon>Pseudomonadati</taxon>
        <taxon>Nitrospirota</taxon>
        <taxon>Nitrospiria</taxon>
        <taxon>Nitrospirales</taxon>
        <taxon>Nitrospiraceae</taxon>
        <taxon>Leptospirillum</taxon>
    </lineage>
</organism>